<dbReference type="PATRIC" id="fig|1315283.4.peg.475"/>
<dbReference type="AlphaFoldDB" id="A0A0U2W9V7"/>
<name>A0A0U2W9V7_9GAMM</name>
<dbReference type="KEGG" id="ptn:PTRA_a0530"/>
<evidence type="ECO:0000313" key="2">
    <source>
        <dbReference type="Proteomes" id="UP000065261"/>
    </source>
</evidence>
<proteinExistence type="predicted"/>
<evidence type="ECO:0000313" key="1">
    <source>
        <dbReference type="EMBL" id="ALS31879.1"/>
    </source>
</evidence>
<dbReference type="Proteomes" id="UP000065261">
    <property type="component" value="Chromosome I"/>
</dbReference>
<reference evidence="1 2" key="1">
    <citation type="submission" date="2015-03" db="EMBL/GenBank/DDBJ databases">
        <authorList>
            <person name="Murphy D."/>
        </authorList>
    </citation>
    <scope>NUCLEOTIDE SEQUENCE [LARGE SCALE GENOMIC DNA]</scope>
    <source>
        <strain evidence="1 2">KMM 520</strain>
    </source>
</reference>
<dbReference type="EMBL" id="CP011034">
    <property type="protein sequence ID" value="ALS31879.1"/>
    <property type="molecule type" value="Genomic_DNA"/>
</dbReference>
<sequence>MFILASVQLRHKQLVALRSNGKIAGNSLHQHADMSVTLQVRAVLHWVQLIWVIILLLNHGERRITIL</sequence>
<accession>A0A0U2W9V7</accession>
<gene>
    <name evidence="1" type="ORF">PTRA_a0530</name>
</gene>
<organism evidence="1">
    <name type="scientific">Pseudoalteromonas translucida KMM 520</name>
    <dbReference type="NCBI Taxonomy" id="1315283"/>
    <lineage>
        <taxon>Bacteria</taxon>
        <taxon>Pseudomonadati</taxon>
        <taxon>Pseudomonadota</taxon>
        <taxon>Gammaproteobacteria</taxon>
        <taxon>Alteromonadales</taxon>
        <taxon>Pseudoalteromonadaceae</taxon>
        <taxon>Pseudoalteromonas</taxon>
    </lineage>
</organism>
<protein>
    <submittedName>
        <fullName evidence="1">Uncharacterized protein</fullName>
    </submittedName>
</protein>